<organism evidence="10 11">
    <name type="scientific">Prunus mume</name>
    <name type="common">Japanese apricot</name>
    <name type="synonym">Armeniaca mume</name>
    <dbReference type="NCBI Taxonomy" id="102107"/>
    <lineage>
        <taxon>Eukaryota</taxon>
        <taxon>Viridiplantae</taxon>
        <taxon>Streptophyta</taxon>
        <taxon>Embryophyta</taxon>
        <taxon>Tracheophyta</taxon>
        <taxon>Spermatophyta</taxon>
        <taxon>Magnoliopsida</taxon>
        <taxon>eudicotyledons</taxon>
        <taxon>Gunneridae</taxon>
        <taxon>Pentapetalae</taxon>
        <taxon>rosids</taxon>
        <taxon>fabids</taxon>
        <taxon>Rosales</taxon>
        <taxon>Rosaceae</taxon>
        <taxon>Amygdaloideae</taxon>
        <taxon>Amygdaleae</taxon>
        <taxon>Prunus</taxon>
    </lineage>
</organism>
<keyword evidence="2" id="KW-0547">Nucleotide-binding</keyword>
<keyword evidence="6" id="KW-0342">GTP-binding</keyword>
<dbReference type="InterPro" id="IPR046758">
    <property type="entry name" value="Sey1/RHD3-like_3HB"/>
</dbReference>
<evidence type="ECO:0000256" key="6">
    <source>
        <dbReference type="ARBA" id="ARBA00023134"/>
    </source>
</evidence>
<keyword evidence="4" id="KW-0256">Endoplasmic reticulum</keyword>
<comment type="similarity">
    <text evidence="8">Belongs to the TRAFAC class dynamin-like GTPase superfamily. GB1/RHD3 GTPase family.</text>
</comment>
<dbReference type="SUPFAM" id="SSF52540">
    <property type="entry name" value="P-loop containing nucleoside triphosphate hydrolases"/>
    <property type="match status" value="1"/>
</dbReference>
<name>A0ABM0NQP4_PRUMU</name>
<evidence type="ECO:0000256" key="7">
    <source>
        <dbReference type="ARBA" id="ARBA00023136"/>
    </source>
</evidence>
<dbReference type="Pfam" id="PF20428">
    <property type="entry name" value="Sey1_3HB"/>
    <property type="match status" value="1"/>
</dbReference>
<dbReference type="InterPro" id="IPR030386">
    <property type="entry name" value="G_GB1_RHD3_dom"/>
</dbReference>
<keyword evidence="5" id="KW-1133">Transmembrane helix</keyword>
<feature type="domain" description="GB1/RHD3-type G" evidence="9">
    <location>
        <begin position="100"/>
        <end position="359"/>
    </location>
</feature>
<dbReference type="Pfam" id="PF05879">
    <property type="entry name" value="RHD3_GTPase"/>
    <property type="match status" value="1"/>
</dbReference>
<evidence type="ECO:0000313" key="10">
    <source>
        <dbReference type="Proteomes" id="UP000694861"/>
    </source>
</evidence>
<dbReference type="GeneID" id="103327804"/>
<evidence type="ECO:0000256" key="2">
    <source>
        <dbReference type="ARBA" id="ARBA00022741"/>
    </source>
</evidence>
<reference evidence="10" key="1">
    <citation type="journal article" date="2012" name="Nat. Commun.">
        <title>The genome of Prunus mume.</title>
        <authorList>
            <person name="Zhang Q."/>
            <person name="Chen W."/>
            <person name="Sun L."/>
            <person name="Zhao F."/>
            <person name="Huang B."/>
            <person name="Yang W."/>
            <person name="Tao Y."/>
            <person name="Wang J."/>
            <person name="Yuan Z."/>
            <person name="Fan G."/>
            <person name="Xing Z."/>
            <person name="Han C."/>
            <person name="Pan H."/>
            <person name="Zhong X."/>
            <person name="Shi W."/>
            <person name="Liang X."/>
            <person name="Du D."/>
            <person name="Sun F."/>
            <person name="Xu Z."/>
            <person name="Hao R."/>
            <person name="Lv T."/>
            <person name="Lv Y."/>
            <person name="Zheng Z."/>
            <person name="Sun M."/>
            <person name="Luo L."/>
            <person name="Cai M."/>
            <person name="Gao Y."/>
            <person name="Wang J."/>
            <person name="Yin Y."/>
            <person name="Xu X."/>
            <person name="Cheng T."/>
            <person name="Wang J."/>
        </authorList>
    </citation>
    <scope>NUCLEOTIDE SEQUENCE [LARGE SCALE GENOMIC DNA]</scope>
</reference>
<evidence type="ECO:0000256" key="1">
    <source>
        <dbReference type="ARBA" id="ARBA00022692"/>
    </source>
</evidence>
<evidence type="ECO:0000256" key="8">
    <source>
        <dbReference type="PROSITE-ProRule" id="PRU01052"/>
    </source>
</evidence>
<keyword evidence="1" id="KW-0812">Transmembrane</keyword>
<dbReference type="Proteomes" id="UP000694861">
    <property type="component" value="Linkage group LG4"/>
</dbReference>
<dbReference type="PROSITE" id="PS51715">
    <property type="entry name" value="G_GB1_RHD3"/>
    <property type="match status" value="1"/>
</dbReference>
<proteinExistence type="inferred from homology"/>
<evidence type="ECO:0000256" key="3">
    <source>
        <dbReference type="ARBA" id="ARBA00022801"/>
    </source>
</evidence>
<dbReference type="InterPro" id="IPR008803">
    <property type="entry name" value="RHD3/Sey1"/>
</dbReference>
<dbReference type="PANTHER" id="PTHR45923:SF2">
    <property type="entry name" value="PROTEIN SEY1"/>
    <property type="match status" value="1"/>
</dbReference>
<dbReference type="Gene3D" id="3.40.50.300">
    <property type="entry name" value="P-loop containing nucleotide triphosphate hydrolases"/>
    <property type="match status" value="1"/>
</dbReference>
<dbReference type="PANTHER" id="PTHR45923">
    <property type="entry name" value="PROTEIN SEY1"/>
    <property type="match status" value="1"/>
</dbReference>
<dbReference type="CDD" id="cd01851">
    <property type="entry name" value="GBP"/>
    <property type="match status" value="1"/>
</dbReference>
<dbReference type="InterPro" id="IPR027417">
    <property type="entry name" value="P-loop_NTPase"/>
</dbReference>
<keyword evidence="10" id="KW-1185">Reference proteome</keyword>
<keyword evidence="7" id="KW-0472">Membrane</keyword>
<evidence type="ECO:0000256" key="4">
    <source>
        <dbReference type="ARBA" id="ARBA00022824"/>
    </source>
</evidence>
<reference evidence="11" key="2">
    <citation type="submission" date="2025-08" db="UniProtKB">
        <authorList>
            <consortium name="RefSeq"/>
        </authorList>
    </citation>
    <scope>IDENTIFICATION</scope>
</reference>
<sequence length="795" mass="89215">MDAAATTHPNKSNSFLGNDGARIKSESGHFAGSELTPATSPVAAQRSCFCLIIPIYRISAYSSPVSGDGCCSTLLVGGDREFNVNGFEKFTKFTEFAKVGLSYLVVAIIGPQSSGKSTLLNHLFHTNFKEMDAFRGRSQTTKGIWVAKCPIIDPFTLVMDMEGTDGKERGEDTAFEKQTTLFALAVADVVLINIWCHDIGREHASNKPLLHTVFQVMMRLFGPHKTTLIFVIRDKTKTPLEKLESQLRNDIQKIWESAHKPEAHKETPLSEFFNVEVVALSNYEDKEDTFKAEVACMRQKFFHHNKLAGDRQAVVPASGFSLSLREIWEKIKKDRDLDIPSIKVMVATVRCEEIANEKYSAFAANEEWIQLKVISVHPGGFGNKLSSMIDTCISEYDEEATHYDEDQIVFVIPLIVVDTISVMTHALICHACRSGMYTFYSELVQPAFEDQLELKSSSTLDKFKEAFDKSLNGVIKGFSVTARNFTESFMAQFDEDCADVIKQANWDTSKVRDKLRRDIEAHVASVHADKIKDRCEVKLRELLSGPVEVLLKQADNTTWPTIRILLQEAKSAFSGSAAAISGVDMDEQTKAKIDASLEKYVRRMVEDKAKEEAGMVLMHMKERFKTEFSDDSNSIQRVWNRRENIGAIARTAHSSSLEVLSVMAVIRLDDDNDGDKVQPTLCSALLDKDMSTTTYDPLASNTWEEVPPSKTLIIPLKCKELWEEFKENTKHIVSKAIAEQEANARFQLPPWATCCLIVVGWNAIRRLIRNPLYLGCGCHPCCFFTRHAPIVLVCH</sequence>
<accession>A0ABM0NQP4</accession>
<keyword evidence="3" id="KW-0378">Hydrolase</keyword>
<evidence type="ECO:0000259" key="9">
    <source>
        <dbReference type="PROSITE" id="PS51715"/>
    </source>
</evidence>
<evidence type="ECO:0000256" key="5">
    <source>
        <dbReference type="ARBA" id="ARBA00022989"/>
    </source>
</evidence>
<evidence type="ECO:0000313" key="11">
    <source>
        <dbReference type="RefSeq" id="XP_008228391.1"/>
    </source>
</evidence>
<gene>
    <name evidence="11" type="primary">LOC103327804</name>
</gene>
<protein>
    <submittedName>
        <fullName evidence="11">Protein ROOT HAIR DEFECTIVE 3 homolog 1-like</fullName>
    </submittedName>
</protein>
<dbReference type="RefSeq" id="XP_008228391.1">
    <property type="nucleotide sequence ID" value="XM_008230169.1"/>
</dbReference>